<dbReference type="Proteomes" id="UP000324781">
    <property type="component" value="Unassembled WGS sequence"/>
</dbReference>
<evidence type="ECO:0000313" key="3">
    <source>
        <dbReference type="Proteomes" id="UP000324781"/>
    </source>
</evidence>
<keyword evidence="1" id="KW-0812">Transmembrane</keyword>
<dbReference type="RefSeq" id="WP_149679639.1">
    <property type="nucleotide sequence ID" value="NZ_DAONMB010000148.1"/>
</dbReference>
<evidence type="ECO:0000256" key="1">
    <source>
        <dbReference type="SAM" id="Phobius"/>
    </source>
</evidence>
<dbReference type="EMBL" id="FQZP01000069">
    <property type="protein sequence ID" value="SHJ54510.1"/>
    <property type="molecule type" value="Genomic_DNA"/>
</dbReference>
<dbReference type="AlphaFoldDB" id="A0A1M6K6Q0"/>
<dbReference type="OrthoDB" id="1954652at2"/>
<protein>
    <submittedName>
        <fullName evidence="2">Uncharacterized protein</fullName>
    </submittedName>
</protein>
<keyword evidence="3" id="KW-1185">Reference proteome</keyword>
<feature type="transmembrane region" description="Helical" evidence="1">
    <location>
        <begin position="47"/>
        <end position="67"/>
    </location>
</feature>
<keyword evidence="1" id="KW-1133">Transmembrane helix</keyword>
<accession>A0A1M6K6Q0</accession>
<gene>
    <name evidence="2" type="ORF">SAMN05444373_106911</name>
</gene>
<evidence type="ECO:0000313" key="2">
    <source>
        <dbReference type="EMBL" id="SHJ54510.1"/>
    </source>
</evidence>
<name>A0A1M6K6Q0_9FIRM</name>
<proteinExistence type="predicted"/>
<reference evidence="2 3" key="1">
    <citation type="submission" date="2016-11" db="EMBL/GenBank/DDBJ databases">
        <authorList>
            <person name="Varghese N."/>
            <person name="Submissions S."/>
        </authorList>
    </citation>
    <scope>NUCLEOTIDE SEQUENCE [LARGE SCALE GENOMIC DNA]</scope>
    <source>
        <strain evidence="2 3">DSM 19027</strain>
    </source>
</reference>
<sequence>MALFKKKHVSYQQNAASQAQVRDSESAAARFAPGAGTAGDAAANEEVVAAIMAALACAMGTGATSSLRIRSIRRVGQNAPVWCLAGRESYIASKL</sequence>
<organism evidence="2 3">
    <name type="scientific">Thermoclostridium caenicola</name>
    <dbReference type="NCBI Taxonomy" id="659425"/>
    <lineage>
        <taxon>Bacteria</taxon>
        <taxon>Bacillati</taxon>
        <taxon>Bacillota</taxon>
        <taxon>Clostridia</taxon>
        <taxon>Eubacteriales</taxon>
        <taxon>Oscillospiraceae</taxon>
        <taxon>Thermoclostridium</taxon>
    </lineage>
</organism>
<keyword evidence="1" id="KW-0472">Membrane</keyword>